<dbReference type="GO" id="GO:0003729">
    <property type="term" value="F:mRNA binding"/>
    <property type="evidence" value="ECO:0007669"/>
    <property type="project" value="TreeGrafter"/>
</dbReference>
<feature type="compositionally biased region" description="Low complexity" evidence="1">
    <location>
        <begin position="896"/>
        <end position="913"/>
    </location>
</feature>
<feature type="domain" description="THO complex subunit 2 N-terminal" evidence="3">
    <location>
        <begin position="501"/>
        <end position="723"/>
    </location>
</feature>
<dbReference type="GO" id="GO:0000445">
    <property type="term" value="C:THO complex part of transcription export complex"/>
    <property type="evidence" value="ECO:0007669"/>
    <property type="project" value="TreeGrafter"/>
</dbReference>
<evidence type="ECO:0000313" key="5">
    <source>
        <dbReference type="Proteomes" id="UP000224006"/>
    </source>
</evidence>
<reference evidence="4 5" key="1">
    <citation type="submission" date="2017-09" db="EMBL/GenBank/DDBJ databases">
        <title>Genome sequencing of Besnoitia besnoiti strain Bb-Ger1.</title>
        <authorList>
            <person name="Schares G."/>
            <person name="Venepally P."/>
            <person name="Lorenzi H.A."/>
        </authorList>
    </citation>
    <scope>NUCLEOTIDE SEQUENCE [LARGE SCALE GENOMIC DNA]</scope>
    <source>
        <strain evidence="4 5">Bb-Ger1</strain>
    </source>
</reference>
<feature type="compositionally biased region" description="Basic and acidic residues" evidence="1">
    <location>
        <begin position="761"/>
        <end position="771"/>
    </location>
</feature>
<dbReference type="STRING" id="94643.A0A2A9MHJ7"/>
<feature type="region of interest" description="Disordered" evidence="1">
    <location>
        <begin position="873"/>
        <end position="944"/>
    </location>
</feature>
<dbReference type="InterPro" id="IPR032302">
    <property type="entry name" value="THOC2_N"/>
</dbReference>
<feature type="compositionally biased region" description="Gly residues" evidence="1">
    <location>
        <begin position="2852"/>
        <end position="2862"/>
    </location>
</feature>
<feature type="region of interest" description="Disordered" evidence="1">
    <location>
        <begin position="1823"/>
        <end position="1843"/>
    </location>
</feature>
<feature type="compositionally biased region" description="Basic and acidic residues" evidence="1">
    <location>
        <begin position="1170"/>
        <end position="1185"/>
    </location>
</feature>
<dbReference type="InterPro" id="IPR040007">
    <property type="entry name" value="Tho2"/>
</dbReference>
<keyword evidence="5" id="KW-1185">Reference proteome</keyword>
<feature type="region of interest" description="Disordered" evidence="1">
    <location>
        <begin position="1128"/>
        <end position="1199"/>
    </location>
</feature>
<feature type="region of interest" description="Disordered" evidence="1">
    <location>
        <begin position="2304"/>
        <end position="2999"/>
    </location>
</feature>
<dbReference type="GO" id="GO:0006397">
    <property type="term" value="P:mRNA processing"/>
    <property type="evidence" value="ECO:0007669"/>
    <property type="project" value="InterPro"/>
</dbReference>
<dbReference type="InterPro" id="IPR021418">
    <property type="entry name" value="THO_THOC2_C"/>
</dbReference>
<feature type="compositionally biased region" description="Basic and acidic residues" evidence="1">
    <location>
        <begin position="2491"/>
        <end position="2505"/>
    </location>
</feature>
<gene>
    <name evidence="4" type="ORF">BESB_053920</name>
</gene>
<feature type="region of interest" description="Disordered" evidence="1">
    <location>
        <begin position="759"/>
        <end position="809"/>
    </location>
</feature>
<evidence type="ECO:0008006" key="6">
    <source>
        <dbReference type="Google" id="ProtNLM"/>
    </source>
</evidence>
<dbReference type="OrthoDB" id="29024at2759"/>
<evidence type="ECO:0000259" key="2">
    <source>
        <dbReference type="Pfam" id="PF11262"/>
    </source>
</evidence>
<dbReference type="PANTHER" id="PTHR21597">
    <property type="entry name" value="THO2 PROTEIN"/>
    <property type="match status" value="1"/>
</dbReference>
<feature type="compositionally biased region" description="Basic and acidic residues" evidence="1">
    <location>
        <begin position="290"/>
        <end position="306"/>
    </location>
</feature>
<accession>A0A2A9MHJ7</accession>
<protein>
    <recommendedName>
        <fullName evidence="6">Transcription factor/nuclear export subunit 2</fullName>
    </recommendedName>
</protein>
<feature type="compositionally biased region" description="Polar residues" evidence="1">
    <location>
        <begin position="2800"/>
        <end position="2819"/>
    </location>
</feature>
<feature type="compositionally biased region" description="Basic and acidic residues" evidence="1">
    <location>
        <begin position="2640"/>
        <end position="2649"/>
    </location>
</feature>
<evidence type="ECO:0000313" key="4">
    <source>
        <dbReference type="EMBL" id="PFH35741.1"/>
    </source>
</evidence>
<dbReference type="VEuPathDB" id="ToxoDB:BESB_053920"/>
<feature type="compositionally biased region" description="Gly residues" evidence="1">
    <location>
        <begin position="772"/>
        <end position="794"/>
    </location>
</feature>
<name>A0A2A9MHJ7_BESBE</name>
<feature type="compositionally biased region" description="Basic and acidic residues" evidence="1">
    <location>
        <begin position="1733"/>
        <end position="1751"/>
    </location>
</feature>
<sequence length="2999" mass="315048">MPLPATAAAPALPADTLSTLFLSPQAFSKLNNVFTAPAVLAAQPADGARNSSPAAPGARPPLAGAALTQAEAKDISRAEEAFQEALKERLALWRERCLPFLGLLITEAAHTVSSGASAASSSLPSKPPSQSSRSGVPLSASAASSGSSPCSDAAALPESFLAPYLSRSLTSFSVLSASFLRPSDEKISALFFELCVAVASGGLAYTKATDLLSKKLLPHALFHFVLIAADLRRAAALAHRAATATNDGEKVGAAVPAEWSSAELSAAGSTSASGASVEAQGDRPPAASLAKEETKKPEETSKEEKPNNVSSAVEDVKSSKDGGEGRPTAAARSPIPPEVAAIEAAIRRCFTKVPCAAETVDIPAALAFISATFFPGSASKPERKGLGEAWQKFAAAAGSSVSLHTANNVSLPACSLQSLLPLPFRALLLDAVTVTTEMCVHADPGRVEFRRAQVNLGSFLRLLEVDRLVTAVDICAFGSSIRLDDLAWPRLSPSAGGGRKRVHELLIKERTKRKFTLTVYNLCRENIGLYARLHATLLAYVESPVRISPHLCLKAVAAIVGEGSLCPSRTLATILAVYEDHLFSRNQLLPLVSLFSPEKLREVLFFELHLYAELRRQRDAAEEEAALTIVHRGTSTGALTSGSASSSQASSASTLEEMGSLARRIQLRAAEGPSRNFYHMLALFVMRGIISLEELYPYLLPADALLTALFSRTRTRYENALSQAKAGVLPASPKPQLSIQAQFDEALPALAVACGVGGDSAGDRGDTRRDGPGGAAGTGPGGAPGQGPAGGGPGQASMAGGMNCLPHPPPSSSVPPFGYYGRPPLHSPSPVTAQGPGGVAGWPSSPGGLVGSPASSGYGNSMYGYHHPGSLHHGSSASFSSSRSGGGPAVSGSLYGAPTGTPGAPGAFLSNSGYGPGGGLAGPNGASSASERDKEAREKFEREKGALEKKLIEKEKELRDRDAGDPALSLPGARHYLLHDEQGFRFALEKIYGMEIGKFSLLAAFFDLNGAAFAHQLLLHFTAKLHANPSLNGAVQKSLAGYINWLLAPLLARRPQDSLALYLAKVRVTRRGTSSPSPPSVATEENVRRLRVLCRDRRTCDLSVCSQEPYWVGSALRKQRAEDAEELRREAALKGADGKGEGTDRSVVKHEREAEGEGTGSGEARPLKRVKTERAEGLEEARDGLAEEAPESSEDDERCVGLRPAQTHEEFFLHVLPLLRYLGPSLALEGDLFCNVLSVLTGVAEAEAREPNAPGDTDPARRSQLDDVLVELVFPALSQVPYGASVVSAKIWKILQLMPASRRYTLYTRVMDAWAADVSHPLALNYEVVRVKLRKLLKRLTSTIFDDRLKTKERSLLSEITDLSRLAPFPVAELFLHQADLFDDNMVKTLAEAARGLSPLAADVFLSRFIQRQLCRNPAEGGAGGQGGGKANAELYGPPKKLNNRAALTGRFMKIHPSTDLQPLLVATILRLWRDFDASEVLSSAPAGPDEACDSLKREDATREAREQPKLVGENGHYPSDLLGFWRDKEYIEKLVELMGECPKLPEAGALTSDQIYAQGGGPLLKAEVMLTGEEESPFLSGDDEGSALACADRANTAPAALCAALSRRDIFMPLLFILAKQRVEVFYDADYTRSLQSFGFTFDDLHTYQLQLVDFFSRSLAPASTAASPVYAALLPPVRQIFSRFDPATAWTVLRPGLADFLEPTPLAPKPRPEGTPDEKATHGPADAQGENGKEQEVTKGRDEAHADEPAMRLTYSWQTEVRPIVEEYLPEKLLNGLSLDFFLLFWRLSLSDIYVPDRQYEACLARLDAAAKQSSKALEDLDKQRRLTSSTAAERQQKQTEERLRRRVAFLQRKHKALQAEWKEHKRRFDTVRRALRSFDSLDWFGLAPVPSSASSSSTASSSSSTGEKAVPAAAADTETRTERGREEGGSAETPAEVALEAETGEAGASEPKSEARQSESSPVDSEMSELQEKKADDESASTSGASSASALGGVSRGKNAGKPGAAAAPGVRKGGPLAIQAFVKYLLAPRMLNSEVDALFCSHFVTLLLDLKMPLFNYLAFTNTWTKMLTPLVRCSTVREAQLLGLFVNEVLSPLSRWLKSEKAFEAEAGGNSCFARTFRDSGSIPAAQLEKGAKKWETRIFESLVQGLPGPTVTSDSSASPSQWMGAKAVVVFLSRCHAHFPITHKRGVELMSRLEHAVELAQAWGWKDVSLSASSILKTLDKYRRDRTWYQAPTESEEKMASHSSASTAVKPLSASSSALPAKGGAKNALTSLSLSSGGSHVHASSPLSAAAAAQADKASGSTSAKKDAASGGAESKVNSTRSPRGPTKSPSTARDVPSSSNKAPAQASPPERSKSTAAPSSSSCLSSGKAAASSPRPKASAAPAPVASAARPNPRVPEPLRKPAPNAQSTEAETAAPPASGSTPPEGKKAGGGPTAECAGVSPTVSSSGTAAAAEARLEASEAKRKREASAEKSQAEGKPAAGGSERRGEASNKARKDPQGAQSGAENGAREGKSGRVSGPAAGTRGLAQVDGAEGDGKRMWKEDNDKPREKAPTAASAGPKESPGAAASSSTGKESSEERGRADANPRPATLPSDKQGGKDGAGEDASPPVKSVVNEKGEGGGDAGAQSNPRAKRERERQTEGWDAGSAAKKRETQDESSPITHTLQTEKGATSSATGGRISSRSPSRSRNKPGGKEGESFSKVDEKKPGARGDHEPNERKLFSSKASSEGRSSGDCSSQRGDKQGEGAGNPNSGGRRPSSHTSSASSYASSGPKHAHGKPGKNGATGFSGAGPQSQHFASSGGSGAGTLQPQGDRDDRGGGNGSRNSSFGASPPRSYAVSSGLHAGGERGGGGAPLPPPSGPSKWGPHGLPQGGPSSAGHPSGPPGHHHHHNSSSFYGAPPPPSALRSSGHNNVNYSGPPQYGQGGNPNTYGGGPHGNAQGHQGPLSGPGGPQARNALFGGPKGQHSHRSGGGGGGKGPQAHHRSSHHYQR</sequence>
<dbReference type="Pfam" id="PF11262">
    <property type="entry name" value="Tho2"/>
    <property type="match status" value="2"/>
</dbReference>
<feature type="compositionally biased region" description="Low complexity" evidence="1">
    <location>
        <begin position="1983"/>
        <end position="2013"/>
    </location>
</feature>
<feature type="compositionally biased region" description="Polar residues" evidence="1">
    <location>
        <begin position="2665"/>
        <end position="2684"/>
    </location>
</feature>
<dbReference type="Proteomes" id="UP000224006">
    <property type="component" value="Chromosome IV"/>
</dbReference>
<organism evidence="4 5">
    <name type="scientific">Besnoitia besnoiti</name>
    <name type="common">Apicomplexan protozoan</name>
    <dbReference type="NCBI Taxonomy" id="94643"/>
    <lineage>
        <taxon>Eukaryota</taxon>
        <taxon>Sar</taxon>
        <taxon>Alveolata</taxon>
        <taxon>Apicomplexa</taxon>
        <taxon>Conoidasida</taxon>
        <taxon>Coccidia</taxon>
        <taxon>Eucoccidiorida</taxon>
        <taxon>Eimeriorina</taxon>
        <taxon>Sarcocystidae</taxon>
        <taxon>Besnoitia</taxon>
    </lineage>
</organism>
<dbReference type="EMBL" id="NWUJ01000004">
    <property type="protein sequence ID" value="PFH35741.1"/>
    <property type="molecule type" value="Genomic_DNA"/>
</dbReference>
<dbReference type="GeneID" id="40310321"/>
<feature type="region of interest" description="Disordered" evidence="1">
    <location>
        <begin position="270"/>
        <end position="335"/>
    </location>
</feature>
<feature type="region of interest" description="Disordered" evidence="1">
    <location>
        <begin position="1892"/>
        <end position="2013"/>
    </location>
</feature>
<feature type="compositionally biased region" description="Basic and acidic residues" evidence="1">
    <location>
        <begin position="2582"/>
        <end position="2592"/>
    </location>
</feature>
<dbReference type="Pfam" id="PF16134">
    <property type="entry name" value="THOC2_N"/>
    <property type="match status" value="2"/>
</dbReference>
<dbReference type="RefSeq" id="XP_029219750.1">
    <property type="nucleotide sequence ID" value="XM_029363827.1"/>
</dbReference>
<feature type="compositionally biased region" description="Basic and acidic residues" evidence="1">
    <location>
        <begin position="2542"/>
        <end position="2559"/>
    </location>
</feature>
<comment type="caution">
    <text evidence="4">The sequence shown here is derived from an EMBL/GenBank/DDBJ whole genome shotgun (WGS) entry which is preliminary data.</text>
</comment>
<evidence type="ECO:0000256" key="1">
    <source>
        <dbReference type="SAM" id="MobiDB-lite"/>
    </source>
</evidence>
<proteinExistence type="predicted"/>
<feature type="compositionally biased region" description="Basic and acidic residues" evidence="1">
    <location>
        <begin position="1920"/>
        <end position="1931"/>
    </location>
</feature>
<feature type="region of interest" description="Disordered" evidence="1">
    <location>
        <begin position="117"/>
        <end position="140"/>
    </location>
</feature>
<dbReference type="PANTHER" id="PTHR21597:SF0">
    <property type="entry name" value="THO COMPLEX SUBUNIT 2"/>
    <property type="match status" value="1"/>
</dbReference>
<feature type="compositionally biased region" description="Basic and acidic residues" evidence="1">
    <location>
        <begin position="1712"/>
        <end position="1723"/>
    </location>
</feature>
<feature type="compositionally biased region" description="Low complexity" evidence="1">
    <location>
        <begin position="2768"/>
        <end position="2779"/>
    </location>
</feature>
<feature type="compositionally biased region" description="Gly residues" evidence="1">
    <location>
        <begin position="2931"/>
        <end position="2944"/>
    </location>
</feature>
<feature type="compositionally biased region" description="Basic and acidic residues" evidence="1">
    <location>
        <begin position="1128"/>
        <end position="1155"/>
    </location>
</feature>
<feature type="compositionally biased region" description="Low complexity" evidence="1">
    <location>
        <begin position="1894"/>
        <end position="1908"/>
    </location>
</feature>
<feature type="region of interest" description="Disordered" evidence="1">
    <location>
        <begin position="1703"/>
        <end position="1751"/>
    </location>
</feature>
<feature type="compositionally biased region" description="Basic and acidic residues" evidence="1">
    <location>
        <begin position="2462"/>
        <end position="2482"/>
    </location>
</feature>
<feature type="compositionally biased region" description="Low complexity" evidence="1">
    <location>
        <begin position="2415"/>
        <end position="2431"/>
    </location>
</feature>
<feature type="compositionally biased region" description="Basic and acidic residues" evidence="1">
    <location>
        <begin position="1494"/>
        <end position="1509"/>
    </location>
</feature>
<feature type="compositionally biased region" description="Acidic residues" evidence="1">
    <location>
        <begin position="1186"/>
        <end position="1197"/>
    </location>
</feature>
<feature type="compositionally biased region" description="Basic residues" evidence="1">
    <location>
        <begin position="2988"/>
        <end position="2999"/>
    </location>
</feature>
<feature type="compositionally biased region" description="Low complexity" evidence="1">
    <location>
        <begin position="873"/>
        <end position="883"/>
    </location>
</feature>
<feature type="region of interest" description="Disordered" evidence="1">
    <location>
        <begin position="1483"/>
        <end position="1515"/>
    </location>
</feature>
<feature type="compositionally biased region" description="Polar residues" evidence="1">
    <location>
        <begin position="2322"/>
        <end position="2349"/>
    </location>
</feature>
<feature type="compositionally biased region" description="Basic and acidic residues" evidence="1">
    <location>
        <begin position="314"/>
        <end position="324"/>
    </location>
</feature>
<feature type="domain" description="THO complex subunit 2 N-terminal" evidence="3">
    <location>
        <begin position="1202"/>
        <end position="1343"/>
    </location>
</feature>
<dbReference type="KEGG" id="bbes:BESB_053920"/>
<feature type="compositionally biased region" description="Low complexity" evidence="1">
    <location>
        <begin position="2731"/>
        <end position="2746"/>
    </location>
</feature>
<feature type="compositionally biased region" description="Low complexity" evidence="1">
    <location>
        <begin position="2870"/>
        <end position="2889"/>
    </location>
</feature>
<evidence type="ECO:0000259" key="3">
    <source>
        <dbReference type="Pfam" id="PF16134"/>
    </source>
</evidence>
<feature type="compositionally biased region" description="Low complexity" evidence="1">
    <location>
        <begin position="270"/>
        <end position="279"/>
    </location>
</feature>
<feature type="compositionally biased region" description="Low complexity" evidence="1">
    <location>
        <begin position="2361"/>
        <end position="2399"/>
    </location>
</feature>
<dbReference type="GO" id="GO:0006406">
    <property type="term" value="P:mRNA export from nucleus"/>
    <property type="evidence" value="ECO:0007669"/>
    <property type="project" value="InterPro"/>
</dbReference>
<feature type="domain" description="THO complex subunitTHOC2 C-terminal" evidence="2">
    <location>
        <begin position="2021"/>
        <end position="2225"/>
    </location>
</feature>
<feature type="compositionally biased region" description="Basic and acidic residues" evidence="1">
    <location>
        <begin position="2701"/>
        <end position="2729"/>
    </location>
</feature>
<feature type="compositionally biased region" description="Basic and acidic residues" evidence="1">
    <location>
        <begin position="930"/>
        <end position="944"/>
    </location>
</feature>
<feature type="domain" description="THO complex subunitTHOC2 C-terminal" evidence="2">
    <location>
        <begin position="1778"/>
        <end position="1888"/>
    </location>
</feature>